<name>A0A517M5Y2_9BACT</name>
<keyword evidence="2" id="KW-1185">Reference proteome</keyword>
<evidence type="ECO:0000313" key="1">
    <source>
        <dbReference type="EMBL" id="QDS90285.1"/>
    </source>
</evidence>
<sequence>MASKVSSKFEAKEDEALATRVVLVIMTDKLLPCLW</sequence>
<proteinExistence type="predicted"/>
<organism evidence="1 2">
    <name type="scientific">Rosistilla ulvae</name>
    <dbReference type="NCBI Taxonomy" id="1930277"/>
    <lineage>
        <taxon>Bacteria</taxon>
        <taxon>Pseudomonadati</taxon>
        <taxon>Planctomycetota</taxon>
        <taxon>Planctomycetia</taxon>
        <taxon>Pirellulales</taxon>
        <taxon>Pirellulaceae</taxon>
        <taxon>Rosistilla</taxon>
    </lineage>
</organism>
<dbReference type="AlphaFoldDB" id="A0A517M5Y2"/>
<evidence type="ECO:0000313" key="2">
    <source>
        <dbReference type="Proteomes" id="UP000319557"/>
    </source>
</evidence>
<gene>
    <name evidence="1" type="ORF">EC9_44920</name>
</gene>
<dbReference type="EMBL" id="CP036261">
    <property type="protein sequence ID" value="QDS90285.1"/>
    <property type="molecule type" value="Genomic_DNA"/>
</dbReference>
<dbReference type="Proteomes" id="UP000319557">
    <property type="component" value="Chromosome"/>
</dbReference>
<reference evidence="1 2" key="1">
    <citation type="submission" date="2019-02" db="EMBL/GenBank/DDBJ databases">
        <title>Deep-cultivation of Planctomycetes and their phenomic and genomic characterization uncovers novel biology.</title>
        <authorList>
            <person name="Wiegand S."/>
            <person name="Jogler M."/>
            <person name="Boedeker C."/>
            <person name="Pinto D."/>
            <person name="Vollmers J."/>
            <person name="Rivas-Marin E."/>
            <person name="Kohn T."/>
            <person name="Peeters S.H."/>
            <person name="Heuer A."/>
            <person name="Rast P."/>
            <person name="Oberbeckmann S."/>
            <person name="Bunk B."/>
            <person name="Jeske O."/>
            <person name="Meyerdierks A."/>
            <person name="Storesund J.E."/>
            <person name="Kallscheuer N."/>
            <person name="Luecker S."/>
            <person name="Lage O.M."/>
            <person name="Pohl T."/>
            <person name="Merkel B.J."/>
            <person name="Hornburger P."/>
            <person name="Mueller R.-W."/>
            <person name="Bruemmer F."/>
            <person name="Labrenz M."/>
            <person name="Spormann A.M."/>
            <person name="Op den Camp H."/>
            <person name="Overmann J."/>
            <person name="Amann R."/>
            <person name="Jetten M.S.M."/>
            <person name="Mascher T."/>
            <person name="Medema M.H."/>
            <person name="Devos D.P."/>
            <person name="Kaster A.-K."/>
            <person name="Ovreas L."/>
            <person name="Rohde M."/>
            <person name="Galperin M.Y."/>
            <person name="Jogler C."/>
        </authorList>
    </citation>
    <scope>NUCLEOTIDE SEQUENCE [LARGE SCALE GENOMIC DNA]</scope>
    <source>
        <strain evidence="1 2">EC9</strain>
    </source>
</reference>
<dbReference type="KEGG" id="ruv:EC9_44920"/>
<accession>A0A517M5Y2</accession>
<protein>
    <submittedName>
        <fullName evidence="1">Uncharacterized protein</fullName>
    </submittedName>
</protein>